<evidence type="ECO:0000313" key="1">
    <source>
        <dbReference type="EMBL" id="PNX55372.1"/>
    </source>
</evidence>
<sequence length="163" mass="19209">MLSDKNPVEGDLNCPICENADESDWHVLFECAERRRAWQTAGLEEFLPQMSQQANSTAAGIRSICRDADNFIAGKVAMLIWVLWNNRNNWVWNNTKESGQQLGYKAKCLWNEWNEVQNVRGSTRERQQQVQHWQKPQQQWYKCNVDAGFQQQWYICNSRKLLD</sequence>
<evidence type="ECO:0008006" key="3">
    <source>
        <dbReference type="Google" id="ProtNLM"/>
    </source>
</evidence>
<organism evidence="1 2">
    <name type="scientific">Trifolium pratense</name>
    <name type="common">Red clover</name>
    <dbReference type="NCBI Taxonomy" id="57577"/>
    <lineage>
        <taxon>Eukaryota</taxon>
        <taxon>Viridiplantae</taxon>
        <taxon>Streptophyta</taxon>
        <taxon>Embryophyta</taxon>
        <taxon>Tracheophyta</taxon>
        <taxon>Spermatophyta</taxon>
        <taxon>Magnoliopsida</taxon>
        <taxon>eudicotyledons</taxon>
        <taxon>Gunneridae</taxon>
        <taxon>Pentapetalae</taxon>
        <taxon>rosids</taxon>
        <taxon>fabids</taxon>
        <taxon>Fabales</taxon>
        <taxon>Fabaceae</taxon>
        <taxon>Papilionoideae</taxon>
        <taxon>50 kb inversion clade</taxon>
        <taxon>NPAAA clade</taxon>
        <taxon>Hologalegina</taxon>
        <taxon>IRL clade</taxon>
        <taxon>Trifolieae</taxon>
        <taxon>Trifolium</taxon>
    </lineage>
</organism>
<accession>A0A2K3JMV3</accession>
<reference evidence="1 2" key="2">
    <citation type="journal article" date="2017" name="Front. Plant Sci.">
        <title>Gene Classification and Mining of Molecular Markers Useful in Red Clover (Trifolium pratense) Breeding.</title>
        <authorList>
            <person name="Istvanek J."/>
            <person name="Dluhosova J."/>
            <person name="Dluhos P."/>
            <person name="Patkova L."/>
            <person name="Nedelnik J."/>
            <person name="Repkova J."/>
        </authorList>
    </citation>
    <scope>NUCLEOTIDE SEQUENCE [LARGE SCALE GENOMIC DNA]</scope>
    <source>
        <strain evidence="2">cv. Tatra</strain>
        <tissue evidence="1">Young leaves</tissue>
    </source>
</reference>
<evidence type="ECO:0000313" key="2">
    <source>
        <dbReference type="Proteomes" id="UP000236291"/>
    </source>
</evidence>
<dbReference type="STRING" id="57577.A0A2K3JMV3"/>
<proteinExistence type="predicted"/>
<protein>
    <recommendedName>
        <fullName evidence="3">Reverse transcriptase zinc-binding domain-containing protein</fullName>
    </recommendedName>
</protein>
<dbReference type="EMBL" id="ASHM01071327">
    <property type="protein sequence ID" value="PNX55372.1"/>
    <property type="molecule type" value="Genomic_DNA"/>
</dbReference>
<reference evidence="1 2" key="1">
    <citation type="journal article" date="2014" name="Am. J. Bot.">
        <title>Genome assembly and annotation for red clover (Trifolium pratense; Fabaceae).</title>
        <authorList>
            <person name="Istvanek J."/>
            <person name="Jaros M."/>
            <person name="Krenek A."/>
            <person name="Repkova J."/>
        </authorList>
    </citation>
    <scope>NUCLEOTIDE SEQUENCE [LARGE SCALE GENOMIC DNA]</scope>
    <source>
        <strain evidence="2">cv. Tatra</strain>
        <tissue evidence="1">Young leaves</tissue>
    </source>
</reference>
<name>A0A2K3JMV3_TRIPR</name>
<dbReference type="Proteomes" id="UP000236291">
    <property type="component" value="Unassembled WGS sequence"/>
</dbReference>
<gene>
    <name evidence="1" type="ORF">L195_g049000</name>
</gene>
<dbReference type="AlphaFoldDB" id="A0A2K3JMV3"/>
<comment type="caution">
    <text evidence="1">The sequence shown here is derived from an EMBL/GenBank/DDBJ whole genome shotgun (WGS) entry which is preliminary data.</text>
</comment>